<evidence type="ECO:0000313" key="1">
    <source>
        <dbReference type="EMBL" id="SDK32210.1"/>
    </source>
</evidence>
<dbReference type="Proteomes" id="UP000198629">
    <property type="component" value="Unassembled WGS sequence"/>
</dbReference>
<accession>A0A1G9AZS6</accession>
<gene>
    <name evidence="1" type="ORF">SAMN05192566_0881</name>
</gene>
<organism evidence="1 2">
    <name type="scientific">Methylophilus rhizosphaerae</name>
    <dbReference type="NCBI Taxonomy" id="492660"/>
    <lineage>
        <taxon>Bacteria</taxon>
        <taxon>Pseudomonadati</taxon>
        <taxon>Pseudomonadota</taxon>
        <taxon>Betaproteobacteria</taxon>
        <taxon>Nitrosomonadales</taxon>
        <taxon>Methylophilaceae</taxon>
        <taxon>Methylophilus</taxon>
    </lineage>
</organism>
<evidence type="ECO:0000313" key="2">
    <source>
        <dbReference type="Proteomes" id="UP000198629"/>
    </source>
</evidence>
<proteinExistence type="predicted"/>
<name>A0A1G9AZS6_9PROT</name>
<dbReference type="EMBL" id="FNFX01000002">
    <property type="protein sequence ID" value="SDK32210.1"/>
    <property type="molecule type" value="Genomic_DNA"/>
</dbReference>
<sequence>MPDSFDDWLIESIGPGEVITLRNLVTNHIAELGKDHVYDYRTNPSRSKEGVKYGFLMLKVQIFTQGPKLWLRPNSKPGERVAHSDRQHHSLQWTPRQKIDVSSYFPPTASFIKLQFRLWSELHGAPLLIRISYYPEDAAMLEYSGPSGVIEIMLTQGPEIYVSFSHPTVNYQLTAIGWTHNL</sequence>
<dbReference type="AlphaFoldDB" id="A0A1G9AZS6"/>
<reference evidence="2" key="1">
    <citation type="submission" date="2016-10" db="EMBL/GenBank/DDBJ databases">
        <authorList>
            <person name="Varghese N."/>
            <person name="Submissions S."/>
        </authorList>
    </citation>
    <scope>NUCLEOTIDE SEQUENCE [LARGE SCALE GENOMIC DNA]</scope>
    <source>
        <strain evidence="2">CBMB127</strain>
    </source>
</reference>
<protein>
    <submittedName>
        <fullName evidence="1">Uncharacterized protein</fullName>
    </submittedName>
</protein>
<keyword evidence="2" id="KW-1185">Reference proteome</keyword>